<evidence type="ECO:0000256" key="1">
    <source>
        <dbReference type="ARBA" id="ARBA00004613"/>
    </source>
</evidence>
<evidence type="ECO:0000313" key="6">
    <source>
        <dbReference type="EMBL" id="KAG7376245.1"/>
    </source>
</evidence>
<keyword evidence="3 5" id="KW-0964">Secreted</keyword>
<sequence length="172" mass="18846">MRSFLLLLVLAGVAFATSDALSVTAPGSQLTLSKSELDQAVQPNDGGKRMLRASEGTDAADEERGFAEVGTKLKARSQILKTWVTNSKLVQTATQKVETLAQKLRIATVKGLIRKGATNEVMYANKVSPDEYFLALKLNPKLKFNADSAIARANNPDLEKFFTYSVYFNLKQ</sequence>
<reference evidence="6" key="1">
    <citation type="submission" date="2021-02" db="EMBL/GenBank/DDBJ databases">
        <authorList>
            <person name="Palmer J.M."/>
        </authorList>
    </citation>
    <scope>NUCLEOTIDE SEQUENCE</scope>
    <source>
        <strain evidence="6">SCRP734</strain>
    </source>
</reference>
<proteinExistence type="inferred from homology"/>
<keyword evidence="7" id="KW-1185">Reference proteome</keyword>
<feature type="chain" id="PRO_5045008653" description="RxLR effector protein" evidence="5">
    <location>
        <begin position="21"/>
        <end position="172"/>
    </location>
</feature>
<comment type="subcellular location">
    <subcellularLocation>
        <location evidence="1 5">Secreted</location>
    </subcellularLocation>
</comment>
<gene>
    <name evidence="6" type="ORF">PHYPSEUDO_013932</name>
</gene>
<comment type="function">
    <text evidence="5">Effector that suppresses plant defense responses during pathogen infection.</text>
</comment>
<evidence type="ECO:0000256" key="3">
    <source>
        <dbReference type="ARBA" id="ARBA00022525"/>
    </source>
</evidence>
<organism evidence="6 7">
    <name type="scientific">Phytophthora pseudosyringae</name>
    <dbReference type="NCBI Taxonomy" id="221518"/>
    <lineage>
        <taxon>Eukaryota</taxon>
        <taxon>Sar</taxon>
        <taxon>Stramenopiles</taxon>
        <taxon>Oomycota</taxon>
        <taxon>Peronosporomycetes</taxon>
        <taxon>Peronosporales</taxon>
        <taxon>Peronosporaceae</taxon>
        <taxon>Phytophthora</taxon>
    </lineage>
</organism>
<name>A0A8T1V5C9_9STRA</name>
<evidence type="ECO:0000256" key="4">
    <source>
        <dbReference type="ARBA" id="ARBA00022729"/>
    </source>
</evidence>
<evidence type="ECO:0000256" key="5">
    <source>
        <dbReference type="RuleBase" id="RU367124"/>
    </source>
</evidence>
<comment type="caution">
    <text evidence="6">The sequence shown here is derived from an EMBL/GenBank/DDBJ whole genome shotgun (WGS) entry which is preliminary data.</text>
</comment>
<evidence type="ECO:0000256" key="2">
    <source>
        <dbReference type="ARBA" id="ARBA00010400"/>
    </source>
</evidence>
<comment type="domain">
    <text evidence="5">The RxLR-dEER motif acts to carry the protein into the host cell cytoplasm through binding to cell surface phosphatidylinositol-3-phosphate.</text>
</comment>
<keyword evidence="4 5" id="KW-0732">Signal</keyword>
<dbReference type="Pfam" id="PF16810">
    <property type="entry name" value="RXLR"/>
    <property type="match status" value="1"/>
</dbReference>
<dbReference type="EMBL" id="JAGDFM010000756">
    <property type="protein sequence ID" value="KAG7376245.1"/>
    <property type="molecule type" value="Genomic_DNA"/>
</dbReference>
<comment type="similarity">
    <text evidence="2 5">Belongs to the RxLR effector family.</text>
</comment>
<feature type="signal peptide" evidence="5">
    <location>
        <begin position="1"/>
        <end position="20"/>
    </location>
</feature>
<protein>
    <recommendedName>
        <fullName evidence="5">RxLR effector protein</fullName>
    </recommendedName>
</protein>
<dbReference type="InterPro" id="IPR031825">
    <property type="entry name" value="RXLR"/>
</dbReference>
<evidence type="ECO:0000313" key="7">
    <source>
        <dbReference type="Proteomes" id="UP000694044"/>
    </source>
</evidence>
<accession>A0A8T1V5C9</accession>
<dbReference type="Proteomes" id="UP000694044">
    <property type="component" value="Unassembled WGS sequence"/>
</dbReference>
<dbReference type="OrthoDB" id="127754at2759"/>
<dbReference type="AlphaFoldDB" id="A0A8T1V5C9"/>